<evidence type="ECO:0000256" key="1">
    <source>
        <dbReference type="ARBA" id="ARBA00004651"/>
    </source>
</evidence>
<feature type="transmembrane region" description="Helical" evidence="7">
    <location>
        <begin position="20"/>
        <end position="38"/>
    </location>
</feature>
<dbReference type="GO" id="GO:0005886">
    <property type="term" value="C:plasma membrane"/>
    <property type="evidence" value="ECO:0007669"/>
    <property type="project" value="UniProtKB-SubCell"/>
</dbReference>
<sequence length="309" mass="31640">MSAADATGAARRRPVARRPVVRASLAVLAVVALLAVFGGRLAPLDPLAQDTARLLNGPGTGHPLGTDYLGRDVLSRLLAGTGLSVAAAAEAVGTALLLGVLPGLASVRFSAPLAWVSLRAVDALMTLPFTLFAIAAVGVLGNGLHQAMLALGVLLAPLFFRVSRAAALGLDRAQYVEAAELMGAGRLTVLRTHVWRKVLPTLAVTTAHALATALLTVASLTFLGIGVQPPAPTWGGMLASDLGFLAQQPWAPVVPTALIVLTVGALNLLADALRDAEPAGPAPEAPPGAPVPNPLRAPEEARDDHRVRV</sequence>
<feature type="domain" description="ABC transmembrane type-1" evidence="9">
    <location>
        <begin position="81"/>
        <end position="270"/>
    </location>
</feature>
<feature type="transmembrane region" description="Helical" evidence="7">
    <location>
        <begin position="77"/>
        <end position="101"/>
    </location>
</feature>
<feature type="transmembrane region" description="Helical" evidence="7">
    <location>
        <begin position="113"/>
        <end position="137"/>
    </location>
</feature>
<feature type="region of interest" description="Disordered" evidence="8">
    <location>
        <begin position="276"/>
        <end position="309"/>
    </location>
</feature>
<dbReference type="Gene3D" id="1.10.3720.10">
    <property type="entry name" value="MetI-like"/>
    <property type="match status" value="1"/>
</dbReference>
<accession>E4N5N9</accession>
<evidence type="ECO:0000256" key="2">
    <source>
        <dbReference type="ARBA" id="ARBA00022448"/>
    </source>
</evidence>
<evidence type="ECO:0000256" key="7">
    <source>
        <dbReference type="RuleBase" id="RU363032"/>
    </source>
</evidence>
<feature type="transmembrane region" description="Helical" evidence="7">
    <location>
        <begin position="250"/>
        <end position="270"/>
    </location>
</feature>
<evidence type="ECO:0000313" key="10">
    <source>
        <dbReference type="EMBL" id="BAJ26520.1"/>
    </source>
</evidence>
<dbReference type="CDD" id="cd06261">
    <property type="entry name" value="TM_PBP2"/>
    <property type="match status" value="1"/>
</dbReference>
<dbReference type="STRING" id="452652.KSE_06800"/>
<dbReference type="GO" id="GO:0055085">
    <property type="term" value="P:transmembrane transport"/>
    <property type="evidence" value="ECO:0007669"/>
    <property type="project" value="InterPro"/>
</dbReference>
<dbReference type="Pfam" id="PF00528">
    <property type="entry name" value="BPD_transp_1"/>
    <property type="match status" value="1"/>
</dbReference>
<dbReference type="InterPro" id="IPR000515">
    <property type="entry name" value="MetI-like"/>
</dbReference>
<evidence type="ECO:0000313" key="11">
    <source>
        <dbReference type="Proteomes" id="UP000007076"/>
    </source>
</evidence>
<keyword evidence="6 7" id="KW-0472">Membrane</keyword>
<evidence type="ECO:0000256" key="8">
    <source>
        <dbReference type="SAM" id="MobiDB-lite"/>
    </source>
</evidence>
<dbReference type="InterPro" id="IPR035906">
    <property type="entry name" value="MetI-like_sf"/>
</dbReference>
<dbReference type="InterPro" id="IPR050366">
    <property type="entry name" value="BP-dependent_transpt_permease"/>
</dbReference>
<feature type="compositionally biased region" description="Pro residues" evidence="8">
    <location>
        <begin position="280"/>
        <end position="295"/>
    </location>
</feature>
<keyword evidence="5 7" id="KW-1133">Transmembrane helix</keyword>
<keyword evidence="2 7" id="KW-0813">Transport</keyword>
<dbReference type="PANTHER" id="PTHR43386:SF25">
    <property type="entry name" value="PEPTIDE ABC TRANSPORTER PERMEASE PROTEIN"/>
    <property type="match status" value="1"/>
</dbReference>
<proteinExistence type="inferred from homology"/>
<evidence type="ECO:0000259" key="9">
    <source>
        <dbReference type="PROSITE" id="PS50928"/>
    </source>
</evidence>
<feature type="transmembrane region" description="Helical" evidence="7">
    <location>
        <begin position="143"/>
        <end position="162"/>
    </location>
</feature>
<evidence type="ECO:0000256" key="6">
    <source>
        <dbReference type="ARBA" id="ARBA00023136"/>
    </source>
</evidence>
<evidence type="ECO:0000256" key="5">
    <source>
        <dbReference type="ARBA" id="ARBA00022989"/>
    </source>
</evidence>
<dbReference type="EMBL" id="AP010968">
    <property type="protein sequence ID" value="BAJ26520.1"/>
    <property type="molecule type" value="Genomic_DNA"/>
</dbReference>
<keyword evidence="11" id="KW-1185">Reference proteome</keyword>
<protein>
    <submittedName>
        <fullName evidence="10">Putative peptide ABC transporter permease protein</fullName>
    </submittedName>
</protein>
<dbReference type="SUPFAM" id="SSF161098">
    <property type="entry name" value="MetI-like"/>
    <property type="match status" value="1"/>
</dbReference>
<dbReference type="KEGG" id="ksk:KSE_06800"/>
<name>E4N5N9_KITSK</name>
<dbReference type="HOGENOM" id="CLU_028518_1_1_11"/>
<evidence type="ECO:0000256" key="4">
    <source>
        <dbReference type="ARBA" id="ARBA00022692"/>
    </source>
</evidence>
<dbReference type="Proteomes" id="UP000007076">
    <property type="component" value="Chromosome"/>
</dbReference>
<organism evidence="10 11">
    <name type="scientific">Kitasatospora setae (strain ATCC 33774 / DSM 43861 / JCM 3304 / KCC A-0304 / NBRC 14216 / KM-6054)</name>
    <name type="common">Streptomyces setae</name>
    <dbReference type="NCBI Taxonomy" id="452652"/>
    <lineage>
        <taxon>Bacteria</taxon>
        <taxon>Bacillati</taxon>
        <taxon>Actinomycetota</taxon>
        <taxon>Actinomycetes</taxon>
        <taxon>Kitasatosporales</taxon>
        <taxon>Streptomycetaceae</taxon>
        <taxon>Kitasatospora</taxon>
    </lineage>
</organism>
<reference evidence="10 11" key="1">
    <citation type="journal article" date="2010" name="DNA Res.">
        <title>Genome sequence of Kitasatospora setae NBRC 14216T: an evolutionary snapshot of the family Streptomycetaceae.</title>
        <authorList>
            <person name="Ichikawa N."/>
            <person name="Oguchi A."/>
            <person name="Ikeda H."/>
            <person name="Ishikawa J."/>
            <person name="Kitani S."/>
            <person name="Watanabe Y."/>
            <person name="Nakamura S."/>
            <person name="Katano Y."/>
            <person name="Kishi E."/>
            <person name="Sasagawa M."/>
            <person name="Ankai A."/>
            <person name="Fukui S."/>
            <person name="Hashimoto Y."/>
            <person name="Kamata S."/>
            <person name="Otoguro M."/>
            <person name="Tanikawa S."/>
            <person name="Nihira T."/>
            <person name="Horinouchi S."/>
            <person name="Ohnishi Y."/>
            <person name="Hayakawa M."/>
            <person name="Kuzuyama T."/>
            <person name="Arisawa A."/>
            <person name="Nomoto F."/>
            <person name="Miura H."/>
            <person name="Takahashi Y."/>
            <person name="Fujita N."/>
        </authorList>
    </citation>
    <scope>NUCLEOTIDE SEQUENCE [LARGE SCALE GENOMIC DNA]</scope>
    <source>
        <strain evidence="11">ATCC 33774 / DSM 43861 / JCM 3304 / KCC A-0304 / NBRC 14216 / KM-6054</strain>
    </source>
</reference>
<dbReference type="PANTHER" id="PTHR43386">
    <property type="entry name" value="OLIGOPEPTIDE TRANSPORT SYSTEM PERMEASE PROTEIN APPC"/>
    <property type="match status" value="1"/>
</dbReference>
<feature type="transmembrane region" description="Helical" evidence="7">
    <location>
        <begin position="201"/>
        <end position="227"/>
    </location>
</feature>
<dbReference type="PATRIC" id="fig|452652.3.peg.672"/>
<gene>
    <name evidence="10" type="ordered locus">KSE_06800</name>
</gene>
<dbReference type="eggNOG" id="COG1173">
    <property type="taxonomic scope" value="Bacteria"/>
</dbReference>
<keyword evidence="3" id="KW-1003">Cell membrane</keyword>
<keyword evidence="4 7" id="KW-0812">Transmembrane</keyword>
<feature type="compositionally biased region" description="Basic and acidic residues" evidence="8">
    <location>
        <begin position="297"/>
        <end position="309"/>
    </location>
</feature>
<evidence type="ECO:0000256" key="3">
    <source>
        <dbReference type="ARBA" id="ARBA00022475"/>
    </source>
</evidence>
<dbReference type="AlphaFoldDB" id="E4N5N9"/>
<comment type="subcellular location">
    <subcellularLocation>
        <location evidence="1 7">Cell membrane</location>
        <topology evidence="1 7">Multi-pass membrane protein</topology>
    </subcellularLocation>
</comment>
<dbReference type="PROSITE" id="PS50928">
    <property type="entry name" value="ABC_TM1"/>
    <property type="match status" value="1"/>
</dbReference>
<comment type="similarity">
    <text evidence="7">Belongs to the binding-protein-dependent transport system permease family.</text>
</comment>